<feature type="transmembrane region" description="Helical" evidence="6">
    <location>
        <begin position="180"/>
        <end position="199"/>
    </location>
</feature>
<dbReference type="PANTHER" id="PTHR23505:SF79">
    <property type="entry name" value="PROTEIN SPINSTER"/>
    <property type="match status" value="1"/>
</dbReference>
<evidence type="ECO:0000256" key="4">
    <source>
        <dbReference type="ARBA" id="ARBA00022989"/>
    </source>
</evidence>
<dbReference type="RefSeq" id="WP_118864954.1">
    <property type="nucleotide sequence ID" value="NZ_QWLV01000008.1"/>
</dbReference>
<evidence type="ECO:0000313" key="8">
    <source>
        <dbReference type="EMBL" id="RHW16642.1"/>
    </source>
</evidence>
<comment type="subcellular location">
    <subcellularLocation>
        <location evidence="1">Membrane</location>
        <topology evidence="1">Multi-pass membrane protein</topology>
    </subcellularLocation>
</comment>
<feature type="transmembrane region" description="Helical" evidence="6">
    <location>
        <begin position="404"/>
        <end position="424"/>
    </location>
</feature>
<reference evidence="8 9" key="1">
    <citation type="submission" date="2018-08" db="EMBL/GenBank/DDBJ databases">
        <title>The multiple taxonomic identification of Sphingomonas gilva.</title>
        <authorList>
            <person name="Zhu D."/>
            <person name="Zheng S."/>
        </authorList>
    </citation>
    <scope>NUCLEOTIDE SEQUENCE [LARGE SCALE GENOMIC DNA]</scope>
    <source>
        <strain evidence="8 9">ZDH117</strain>
    </source>
</reference>
<feature type="transmembrane region" description="Helical" evidence="6">
    <location>
        <begin position="273"/>
        <end position="297"/>
    </location>
</feature>
<dbReference type="SUPFAM" id="SSF103473">
    <property type="entry name" value="MFS general substrate transporter"/>
    <property type="match status" value="1"/>
</dbReference>
<dbReference type="OrthoDB" id="7442224at2"/>
<dbReference type="Gene3D" id="1.20.1250.20">
    <property type="entry name" value="MFS general substrate transporter like domains"/>
    <property type="match status" value="1"/>
</dbReference>
<dbReference type="InterPro" id="IPR036259">
    <property type="entry name" value="MFS_trans_sf"/>
</dbReference>
<keyword evidence="5 6" id="KW-0472">Membrane</keyword>
<dbReference type="GO" id="GO:0022857">
    <property type="term" value="F:transmembrane transporter activity"/>
    <property type="evidence" value="ECO:0007669"/>
    <property type="project" value="InterPro"/>
</dbReference>
<keyword evidence="9" id="KW-1185">Reference proteome</keyword>
<keyword evidence="4 6" id="KW-1133">Transmembrane helix</keyword>
<dbReference type="InterPro" id="IPR044770">
    <property type="entry name" value="MFS_spinster-like"/>
</dbReference>
<dbReference type="InterPro" id="IPR011701">
    <property type="entry name" value="MFS"/>
</dbReference>
<organism evidence="8 9">
    <name type="scientific">Sphingomonas gilva</name>
    <dbReference type="NCBI Taxonomy" id="2305907"/>
    <lineage>
        <taxon>Bacteria</taxon>
        <taxon>Pseudomonadati</taxon>
        <taxon>Pseudomonadota</taxon>
        <taxon>Alphaproteobacteria</taxon>
        <taxon>Sphingomonadales</taxon>
        <taxon>Sphingomonadaceae</taxon>
        <taxon>Sphingomonas</taxon>
    </lineage>
</organism>
<dbReference type="EMBL" id="QWLV01000008">
    <property type="protein sequence ID" value="RHW16642.1"/>
    <property type="molecule type" value="Genomic_DNA"/>
</dbReference>
<gene>
    <name evidence="8" type="ORF">D1610_14710</name>
</gene>
<evidence type="ECO:0000313" key="9">
    <source>
        <dbReference type="Proteomes" id="UP000266693"/>
    </source>
</evidence>
<accession>A0A396RN88</accession>
<evidence type="ECO:0000256" key="2">
    <source>
        <dbReference type="ARBA" id="ARBA00022448"/>
    </source>
</evidence>
<sequence>MSSAAPHVPQEIADTLAMKRRGWTLALLTTAYFFSYMDRQILAILQELIRADLHLSDTQLGLIGGLAFALFYATLGIPVARLADRGNRVNIIAIALALWSAMTAVCGLAQNFVQLLLARIGVGVGEAGSSPPSHSIIADLYPPEKRAGAMGIYSLGVVLGAALGTLIGGTVAAFYGWRAAMFTVGLPGIALAVVVKLFVVEPRRGLSDAQIVAEGEKKGAIPPLSEGFRAMFASGPAFHLVMGVTITSMIGYGHAHFGPSFLQRSLGMGITDIAWIVAPIGGVMGTISGVAGGWLANRLAVRHGLHAQSWMVFGLKSIGLPLSFLFYLSSDPWMAIPLYWLSILLVSTYLGPTFALIQGLAPLRMRALWAAITLLVINLIGLGLGPTLIGVISDLLRPQFGEESLRWAMVTFAALTPWALFHYWRAGALLKRRQQAAG</sequence>
<dbReference type="PROSITE" id="PS50850">
    <property type="entry name" value="MFS"/>
    <property type="match status" value="1"/>
</dbReference>
<proteinExistence type="predicted"/>
<feature type="transmembrane region" description="Helical" evidence="6">
    <location>
        <begin position="152"/>
        <end position="174"/>
    </location>
</feature>
<keyword evidence="2" id="KW-0813">Transport</keyword>
<dbReference type="CDD" id="cd17328">
    <property type="entry name" value="MFS_spinster_like"/>
    <property type="match status" value="1"/>
</dbReference>
<protein>
    <submittedName>
        <fullName evidence="8">MFS transporter</fullName>
    </submittedName>
</protein>
<feature type="transmembrane region" description="Helical" evidence="6">
    <location>
        <begin position="58"/>
        <end position="77"/>
    </location>
</feature>
<feature type="domain" description="Major facilitator superfamily (MFS) profile" evidence="7">
    <location>
        <begin position="24"/>
        <end position="431"/>
    </location>
</feature>
<evidence type="ECO:0000256" key="6">
    <source>
        <dbReference type="SAM" id="Phobius"/>
    </source>
</evidence>
<feature type="transmembrane region" description="Helical" evidence="6">
    <location>
        <begin position="368"/>
        <end position="392"/>
    </location>
</feature>
<keyword evidence="3 6" id="KW-0812">Transmembrane</keyword>
<evidence type="ECO:0000259" key="7">
    <source>
        <dbReference type="PROSITE" id="PS50850"/>
    </source>
</evidence>
<name>A0A396RN88_9SPHN</name>
<evidence type="ECO:0000256" key="1">
    <source>
        <dbReference type="ARBA" id="ARBA00004141"/>
    </source>
</evidence>
<feature type="transmembrane region" description="Helical" evidence="6">
    <location>
        <begin position="20"/>
        <end position="37"/>
    </location>
</feature>
<evidence type="ECO:0000256" key="3">
    <source>
        <dbReference type="ARBA" id="ARBA00022692"/>
    </source>
</evidence>
<dbReference type="InterPro" id="IPR020846">
    <property type="entry name" value="MFS_dom"/>
</dbReference>
<dbReference type="Pfam" id="PF07690">
    <property type="entry name" value="MFS_1"/>
    <property type="match status" value="1"/>
</dbReference>
<dbReference type="Proteomes" id="UP000266693">
    <property type="component" value="Unassembled WGS sequence"/>
</dbReference>
<dbReference type="GO" id="GO:0016020">
    <property type="term" value="C:membrane"/>
    <property type="evidence" value="ECO:0007669"/>
    <property type="project" value="UniProtKB-SubCell"/>
</dbReference>
<dbReference type="PANTHER" id="PTHR23505">
    <property type="entry name" value="SPINSTER"/>
    <property type="match status" value="1"/>
</dbReference>
<feature type="transmembrane region" description="Helical" evidence="6">
    <location>
        <begin position="334"/>
        <end position="356"/>
    </location>
</feature>
<comment type="caution">
    <text evidence="8">The sequence shown here is derived from an EMBL/GenBank/DDBJ whole genome shotgun (WGS) entry which is preliminary data.</text>
</comment>
<dbReference type="AlphaFoldDB" id="A0A396RN88"/>
<feature type="transmembrane region" description="Helical" evidence="6">
    <location>
        <begin position="230"/>
        <end position="253"/>
    </location>
</feature>
<feature type="transmembrane region" description="Helical" evidence="6">
    <location>
        <begin position="309"/>
        <end position="328"/>
    </location>
</feature>
<evidence type="ECO:0000256" key="5">
    <source>
        <dbReference type="ARBA" id="ARBA00023136"/>
    </source>
</evidence>